<evidence type="ECO:0000256" key="2">
    <source>
        <dbReference type="SAM" id="Phobius"/>
    </source>
</evidence>
<feature type="compositionally biased region" description="Basic and acidic residues" evidence="1">
    <location>
        <begin position="123"/>
        <end position="132"/>
    </location>
</feature>
<feature type="compositionally biased region" description="Acidic residues" evidence="1">
    <location>
        <begin position="135"/>
        <end position="144"/>
    </location>
</feature>
<feature type="transmembrane region" description="Helical" evidence="2">
    <location>
        <begin position="52"/>
        <end position="71"/>
    </location>
</feature>
<feature type="region of interest" description="Disordered" evidence="1">
    <location>
        <begin position="95"/>
        <end position="144"/>
    </location>
</feature>
<evidence type="ECO:0000313" key="3">
    <source>
        <dbReference type="EMBL" id="EMA13883.1"/>
    </source>
</evidence>
<keyword evidence="4" id="KW-1185">Reference proteome</keyword>
<dbReference type="AlphaFoldDB" id="M0JZE9"/>
<keyword evidence="2" id="KW-0472">Membrane</keyword>
<dbReference type="Proteomes" id="UP000011687">
    <property type="component" value="Unassembled WGS sequence"/>
</dbReference>
<proteinExistence type="predicted"/>
<dbReference type="RefSeq" id="WP_007189990.1">
    <property type="nucleotide sequence ID" value="NZ_AOLS01000085.1"/>
</dbReference>
<reference evidence="3 4" key="1">
    <citation type="journal article" date="2014" name="PLoS Genet.">
        <title>Phylogenetically driven sequencing of extremely halophilic archaea reveals strategies for static and dynamic osmo-response.</title>
        <authorList>
            <person name="Becker E.A."/>
            <person name="Seitzer P.M."/>
            <person name="Tritt A."/>
            <person name="Larsen D."/>
            <person name="Krusor M."/>
            <person name="Yao A.I."/>
            <person name="Wu D."/>
            <person name="Madern D."/>
            <person name="Eisen J.A."/>
            <person name="Darling A.E."/>
            <person name="Facciotti M.T."/>
        </authorList>
    </citation>
    <scope>NUCLEOTIDE SEQUENCE [LARGE SCALE GENOMIC DNA]</scope>
    <source>
        <strain evidence="3 4">ATCC 33799</strain>
    </source>
</reference>
<sequence>MGRFEITRRIPAWGWLIIGVAGLVLTGITFFIEVQIVLIKPDLGNVSGTVAAVGRALTAFATLAAFVVGIYNKATDGDDTESGPESAVTFAGENNDFTINLGFPPEQRSPQATDEEQSDSTPPDEKNRHIPEEASAQDDDPESS</sequence>
<organism evidence="3 4">
    <name type="scientific">Haloarcula marismortui ATCC 33799</name>
    <dbReference type="NCBI Taxonomy" id="662475"/>
    <lineage>
        <taxon>Archaea</taxon>
        <taxon>Methanobacteriati</taxon>
        <taxon>Methanobacteriota</taxon>
        <taxon>Stenosarchaea group</taxon>
        <taxon>Halobacteria</taxon>
        <taxon>Halobacteriales</taxon>
        <taxon>Haloarculaceae</taxon>
        <taxon>Haloarcula</taxon>
    </lineage>
</organism>
<gene>
    <name evidence="3" type="ORF">C435_16400</name>
</gene>
<feature type="transmembrane region" description="Helical" evidence="2">
    <location>
        <begin position="12"/>
        <end position="32"/>
    </location>
</feature>
<evidence type="ECO:0000313" key="4">
    <source>
        <dbReference type="Proteomes" id="UP000011687"/>
    </source>
</evidence>
<comment type="caution">
    <text evidence="3">The sequence shown here is derived from an EMBL/GenBank/DDBJ whole genome shotgun (WGS) entry which is preliminary data.</text>
</comment>
<keyword evidence="2" id="KW-0812">Transmembrane</keyword>
<protein>
    <submittedName>
        <fullName evidence="3">Uncharacterized protein</fullName>
    </submittedName>
</protein>
<accession>M0JZE9</accession>
<evidence type="ECO:0000256" key="1">
    <source>
        <dbReference type="SAM" id="MobiDB-lite"/>
    </source>
</evidence>
<name>M0JZE9_9EURY</name>
<dbReference type="EMBL" id="AOLS01000085">
    <property type="protein sequence ID" value="EMA13883.1"/>
    <property type="molecule type" value="Genomic_DNA"/>
</dbReference>
<keyword evidence="2" id="KW-1133">Transmembrane helix</keyword>